<dbReference type="InterPro" id="IPR049166">
    <property type="entry name" value="GH39_cat"/>
</dbReference>
<protein>
    <submittedName>
        <fullName evidence="6">Glycosyl hydrolase family 39</fullName>
    </submittedName>
</protein>
<evidence type="ECO:0000259" key="5">
    <source>
        <dbReference type="Pfam" id="PF01229"/>
    </source>
</evidence>
<evidence type="ECO:0000256" key="1">
    <source>
        <dbReference type="ARBA" id="ARBA00008875"/>
    </source>
</evidence>
<feature type="domain" description="Glycosyl hydrolases family 39 N-terminal catalytic" evidence="5">
    <location>
        <begin position="132"/>
        <end position="266"/>
    </location>
</feature>
<proteinExistence type="inferred from homology"/>
<gene>
    <name evidence="6" type="ORF">GC106_41430</name>
</gene>
<dbReference type="EMBL" id="JAAATY010000012">
    <property type="protein sequence ID" value="NRN66910.1"/>
    <property type="molecule type" value="Genomic_DNA"/>
</dbReference>
<dbReference type="Pfam" id="PF01229">
    <property type="entry name" value="Glyco_hydro_39"/>
    <property type="match status" value="1"/>
</dbReference>
<feature type="signal peptide" evidence="4">
    <location>
        <begin position="1"/>
        <end position="23"/>
    </location>
</feature>
<name>A0ABX2F6D9_9PSEU</name>
<dbReference type="InterPro" id="IPR013780">
    <property type="entry name" value="Glyco_hydro_b"/>
</dbReference>
<evidence type="ECO:0000256" key="2">
    <source>
        <dbReference type="ARBA" id="ARBA00022801"/>
    </source>
</evidence>
<keyword evidence="7" id="KW-1185">Reference proteome</keyword>
<dbReference type="Proteomes" id="UP000763557">
    <property type="component" value="Unassembled WGS sequence"/>
</dbReference>
<sequence length="446" mass="46440">MVRMCLPVVVVALAAVTTATAHAAAATVTVDFGTVVRAVPADTFSAAITGYGYGSYLTNDPQHQAMLTGRYGSMRMHLTYARPGDPTSAIVAGGAGADTTVSGDAWVTSIKKAGAQPVLIVPEDPVDAANLVRHFNQGGNPVGRWIVGNEPDTKGDKLASSYAARFNATYDAMKAVDPAISVGGPAVSHPRMDYLAEFLSLSGSRTDFVDFHKYGAGEHAVCDVKLLADTAQWTSDVSAVRALIAETVPARADRIGIQIGETNSDWGIHPDPPGCDNIGTEPVQYRNAAIWWGASVFGRLAEAGARGYVYGDKNGALGLLYDRPHENGAGVNERMPVYQGVGFFTGQQGTGLAHFGTSLVKSATTLPDVEVYASDNPKVVVLVNKGMSARNAVISVGPGVSRGAVYQKDGNTVSYAKPADLGTVTVSGGQVTVSLPGPSVTQLVLT</sequence>
<dbReference type="InterPro" id="IPR017853">
    <property type="entry name" value="GH"/>
</dbReference>
<organism evidence="6 7">
    <name type="scientific">Kibdelosporangium persicum</name>
    <dbReference type="NCBI Taxonomy" id="2698649"/>
    <lineage>
        <taxon>Bacteria</taxon>
        <taxon>Bacillati</taxon>
        <taxon>Actinomycetota</taxon>
        <taxon>Actinomycetes</taxon>
        <taxon>Pseudonocardiales</taxon>
        <taxon>Pseudonocardiaceae</taxon>
        <taxon>Kibdelosporangium</taxon>
    </lineage>
</organism>
<feature type="chain" id="PRO_5046011280" evidence="4">
    <location>
        <begin position="24"/>
        <end position="446"/>
    </location>
</feature>
<evidence type="ECO:0000256" key="3">
    <source>
        <dbReference type="ARBA" id="ARBA00023295"/>
    </source>
</evidence>
<comment type="similarity">
    <text evidence="1">Belongs to the glycosyl hydrolase 39 family.</text>
</comment>
<dbReference type="GO" id="GO:0016787">
    <property type="term" value="F:hydrolase activity"/>
    <property type="evidence" value="ECO:0007669"/>
    <property type="project" value="UniProtKB-KW"/>
</dbReference>
<reference evidence="6 7" key="1">
    <citation type="submission" date="2020-01" db="EMBL/GenBank/DDBJ databases">
        <title>Kibdelosporangium persica a novel Actinomycetes from a hot desert in Iran.</title>
        <authorList>
            <person name="Safaei N."/>
            <person name="Zaburannyi N."/>
            <person name="Mueller R."/>
            <person name="Wink J."/>
        </authorList>
    </citation>
    <scope>NUCLEOTIDE SEQUENCE [LARGE SCALE GENOMIC DNA]</scope>
    <source>
        <strain evidence="6 7">4NS15</strain>
    </source>
</reference>
<evidence type="ECO:0000313" key="6">
    <source>
        <dbReference type="EMBL" id="NRN66910.1"/>
    </source>
</evidence>
<dbReference type="Gene3D" id="3.20.20.80">
    <property type="entry name" value="Glycosidases"/>
    <property type="match status" value="1"/>
</dbReference>
<keyword evidence="2 6" id="KW-0378">Hydrolase</keyword>
<evidence type="ECO:0000313" key="7">
    <source>
        <dbReference type="Proteomes" id="UP000763557"/>
    </source>
</evidence>
<comment type="caution">
    <text evidence="6">The sequence shown here is derived from an EMBL/GenBank/DDBJ whole genome shotgun (WGS) entry which is preliminary data.</text>
</comment>
<keyword evidence="4" id="KW-0732">Signal</keyword>
<dbReference type="Gene3D" id="2.60.40.1180">
    <property type="entry name" value="Golgi alpha-mannosidase II"/>
    <property type="match status" value="1"/>
</dbReference>
<dbReference type="SUPFAM" id="SSF51445">
    <property type="entry name" value="(Trans)glycosidases"/>
    <property type="match status" value="1"/>
</dbReference>
<keyword evidence="3" id="KW-0326">Glycosidase</keyword>
<accession>A0ABX2F6D9</accession>
<evidence type="ECO:0000256" key="4">
    <source>
        <dbReference type="SAM" id="SignalP"/>
    </source>
</evidence>